<dbReference type="OrthoDB" id="185373at2759"/>
<dbReference type="PANTHER" id="PTHR47926">
    <property type="entry name" value="PENTATRICOPEPTIDE REPEAT-CONTAINING PROTEIN"/>
    <property type="match status" value="1"/>
</dbReference>
<dbReference type="GO" id="GO:0009451">
    <property type="term" value="P:RNA modification"/>
    <property type="evidence" value="ECO:0007669"/>
    <property type="project" value="InterPro"/>
</dbReference>
<dbReference type="EMBL" id="BJWL01000025">
    <property type="protein sequence ID" value="GFZ15880.1"/>
    <property type="molecule type" value="Genomic_DNA"/>
</dbReference>
<protein>
    <submittedName>
        <fullName evidence="1">Tetratricopeptide repeat (TPR)-like superfamily protein</fullName>
    </submittedName>
</protein>
<accession>A0A7J0GYG3</accession>
<dbReference type="InterPro" id="IPR046848">
    <property type="entry name" value="E_motif"/>
</dbReference>
<dbReference type="Pfam" id="PF20431">
    <property type="entry name" value="E_motif"/>
    <property type="match status" value="1"/>
</dbReference>
<comment type="caution">
    <text evidence="1">The sequence shown here is derived from an EMBL/GenBank/DDBJ whole genome shotgun (WGS) entry which is preliminary data.</text>
</comment>
<evidence type="ECO:0000313" key="1">
    <source>
        <dbReference type="EMBL" id="GFZ15880.1"/>
    </source>
</evidence>
<name>A0A7J0GYG3_9ERIC</name>
<evidence type="ECO:0000313" key="2">
    <source>
        <dbReference type="Proteomes" id="UP000585474"/>
    </source>
</evidence>
<sequence length="146" mass="16155">MIQTRLVDTSTVVLSKVIFEKLLTGPETRPKSVRPNRRAIRPNRAAGVRLGLCGTQANYILLSNVYAAAERWDDASKVRNLMKAKGVSKVPGVSVIELKGIIHRFVAGDWSHPESHNIYEKLGQISTRLKTTSGYSPDTDQVLVDI</sequence>
<dbReference type="InterPro" id="IPR046849">
    <property type="entry name" value="E2_motif"/>
</dbReference>
<reference evidence="1 2" key="1">
    <citation type="submission" date="2019-07" db="EMBL/GenBank/DDBJ databases">
        <title>De Novo Assembly of kiwifruit Actinidia rufa.</title>
        <authorList>
            <person name="Sugita-Konishi S."/>
            <person name="Sato K."/>
            <person name="Mori E."/>
            <person name="Abe Y."/>
            <person name="Kisaki G."/>
            <person name="Hamano K."/>
            <person name="Suezawa K."/>
            <person name="Otani M."/>
            <person name="Fukuda T."/>
            <person name="Manabe T."/>
            <person name="Gomi K."/>
            <person name="Tabuchi M."/>
            <person name="Akimitsu K."/>
            <person name="Kataoka I."/>
        </authorList>
    </citation>
    <scope>NUCLEOTIDE SEQUENCE [LARGE SCALE GENOMIC DNA]</scope>
    <source>
        <strain evidence="2">cv. Fuchu</strain>
    </source>
</reference>
<dbReference type="GO" id="GO:0003723">
    <property type="term" value="F:RNA binding"/>
    <property type="evidence" value="ECO:0007669"/>
    <property type="project" value="InterPro"/>
</dbReference>
<proteinExistence type="predicted"/>
<gene>
    <name evidence="1" type="ORF">Acr_25g0002890</name>
</gene>
<keyword evidence="2" id="KW-1185">Reference proteome</keyword>
<dbReference type="Pfam" id="PF20430">
    <property type="entry name" value="Eplus_motif"/>
    <property type="match status" value="1"/>
</dbReference>
<dbReference type="AlphaFoldDB" id="A0A7J0GYG3"/>
<dbReference type="Proteomes" id="UP000585474">
    <property type="component" value="Unassembled WGS sequence"/>
</dbReference>
<organism evidence="1 2">
    <name type="scientific">Actinidia rufa</name>
    <dbReference type="NCBI Taxonomy" id="165716"/>
    <lineage>
        <taxon>Eukaryota</taxon>
        <taxon>Viridiplantae</taxon>
        <taxon>Streptophyta</taxon>
        <taxon>Embryophyta</taxon>
        <taxon>Tracheophyta</taxon>
        <taxon>Spermatophyta</taxon>
        <taxon>Magnoliopsida</taxon>
        <taxon>eudicotyledons</taxon>
        <taxon>Gunneridae</taxon>
        <taxon>Pentapetalae</taxon>
        <taxon>asterids</taxon>
        <taxon>Ericales</taxon>
        <taxon>Actinidiaceae</taxon>
        <taxon>Actinidia</taxon>
    </lineage>
</organism>
<dbReference type="InterPro" id="IPR046960">
    <property type="entry name" value="PPR_At4g14850-like_plant"/>
</dbReference>